<evidence type="ECO:0000313" key="2">
    <source>
        <dbReference type="EMBL" id="KNB74392.1"/>
    </source>
</evidence>
<dbReference type="EMBL" id="BJON01000006">
    <property type="protein sequence ID" value="GED68004.1"/>
    <property type="molecule type" value="Genomic_DNA"/>
</dbReference>
<proteinExistence type="predicted"/>
<reference evidence="2" key="2">
    <citation type="submission" date="2015-07" db="EMBL/GenBank/DDBJ databases">
        <title>MeaNS - Measles Nucleotide Surveillance Program.</title>
        <authorList>
            <person name="Tran T."/>
            <person name="Druce J."/>
        </authorList>
    </citation>
    <scope>NUCLEOTIDE SEQUENCE</scope>
    <source>
        <strain evidence="2">DSM 9887</strain>
    </source>
</reference>
<evidence type="ECO:0000313" key="3">
    <source>
        <dbReference type="Proteomes" id="UP000036834"/>
    </source>
</evidence>
<reference evidence="3" key="1">
    <citation type="submission" date="2015-07" db="EMBL/GenBank/DDBJ databases">
        <title>Genome sequencing project for genomic taxonomy and phylogenomics of Bacillus-like bacteria.</title>
        <authorList>
            <person name="Liu B."/>
            <person name="Wang J."/>
            <person name="Zhu Y."/>
            <person name="Liu G."/>
            <person name="Chen Q."/>
            <person name="Chen Z."/>
            <person name="Lan J."/>
            <person name="Che J."/>
            <person name="Ge C."/>
            <person name="Shi H."/>
            <person name="Pan Z."/>
            <person name="Liu X."/>
        </authorList>
    </citation>
    <scope>NUCLEOTIDE SEQUENCE [LARGE SCALE GENOMIC DNA]</scope>
    <source>
        <strain evidence="3">DSM 9887</strain>
    </source>
</reference>
<evidence type="ECO:0000313" key="1">
    <source>
        <dbReference type="EMBL" id="GED68004.1"/>
    </source>
</evidence>
<comment type="caution">
    <text evidence="2">The sequence shown here is derived from an EMBL/GenBank/DDBJ whole genome shotgun (WGS) entry which is preliminary data.</text>
</comment>
<dbReference type="RefSeq" id="WP_049736635.1">
    <property type="nucleotide sequence ID" value="NZ_BJON01000006.1"/>
</dbReference>
<keyword evidence="4" id="KW-1185">Reference proteome</keyword>
<gene>
    <name evidence="2" type="ORF">ADS79_01455</name>
    <name evidence="1" type="ORF">BRE01_17060</name>
</gene>
<dbReference type="PATRIC" id="fig|54915.3.peg.5440"/>
<dbReference type="Proteomes" id="UP000036834">
    <property type="component" value="Unassembled WGS sequence"/>
</dbReference>
<accession>A0A0K9Z0J7</accession>
<reference evidence="1 4" key="3">
    <citation type="submission" date="2019-06" db="EMBL/GenBank/DDBJ databases">
        <title>Whole genome shotgun sequence of Brevibacillus reuszeri NBRC 15719.</title>
        <authorList>
            <person name="Hosoyama A."/>
            <person name="Uohara A."/>
            <person name="Ohji S."/>
            <person name="Ichikawa N."/>
        </authorList>
    </citation>
    <scope>NUCLEOTIDE SEQUENCE [LARGE SCALE GENOMIC DNA]</scope>
    <source>
        <strain evidence="1 4">NBRC 15719</strain>
    </source>
</reference>
<dbReference type="STRING" id="54915.ADS79_01455"/>
<name>A0A0K9Z0J7_9BACL</name>
<sequence>MFCRKRNKKEQEPVPDLSSNIYTVSEEDLSSGFEEVYVPFLTITLDGEDVLVFARFIDGTTMLSLEEASDEVIQYVEKRYAQGRLAYRRILCGSLSSDEEQALDRIEQQLRRWILKKDSLAGGAG</sequence>
<dbReference type="OrthoDB" id="2680202at2"/>
<organism evidence="2 3">
    <name type="scientific">Brevibacillus reuszeri</name>
    <dbReference type="NCBI Taxonomy" id="54915"/>
    <lineage>
        <taxon>Bacteria</taxon>
        <taxon>Bacillati</taxon>
        <taxon>Bacillota</taxon>
        <taxon>Bacilli</taxon>
        <taxon>Bacillales</taxon>
        <taxon>Paenibacillaceae</taxon>
        <taxon>Brevibacillus</taxon>
    </lineage>
</organism>
<protein>
    <submittedName>
        <fullName evidence="2">Uncharacterized protein</fullName>
    </submittedName>
</protein>
<dbReference type="EMBL" id="LGIQ01000002">
    <property type="protein sequence ID" value="KNB74392.1"/>
    <property type="molecule type" value="Genomic_DNA"/>
</dbReference>
<evidence type="ECO:0000313" key="4">
    <source>
        <dbReference type="Proteomes" id="UP000319578"/>
    </source>
</evidence>
<dbReference type="AlphaFoldDB" id="A0A0K9Z0J7"/>
<dbReference type="Proteomes" id="UP000319578">
    <property type="component" value="Unassembled WGS sequence"/>
</dbReference>